<protein>
    <submittedName>
        <fullName evidence="1">Uncharacterized protein</fullName>
    </submittedName>
</protein>
<evidence type="ECO:0000313" key="1">
    <source>
        <dbReference type="EMBL" id="MPM15675.1"/>
    </source>
</evidence>
<proteinExistence type="predicted"/>
<reference evidence="1" key="1">
    <citation type="submission" date="2019-08" db="EMBL/GenBank/DDBJ databases">
        <authorList>
            <person name="Kucharzyk K."/>
            <person name="Murdoch R.W."/>
            <person name="Higgins S."/>
            <person name="Loffler F."/>
        </authorList>
    </citation>
    <scope>NUCLEOTIDE SEQUENCE</scope>
</reference>
<sequence>MSTTVKQVFDLAVQLMGEADESSGVTETSGTAEYKNRTIPILNVLQYECYALSDTYAAAAAGKRPVPPLLTGFTSSIGLDDGVCQSVLPYGLASHLLLEENAKLASFFLDRYEEQKTRFGRIPGEFSPIEDSYGGIEGGGFSAW</sequence>
<comment type="caution">
    <text evidence="1">The sequence shown here is derived from an EMBL/GenBank/DDBJ whole genome shotgun (WGS) entry which is preliminary data.</text>
</comment>
<accession>A0A644XHJ4</accession>
<gene>
    <name evidence="1" type="ORF">SDC9_62046</name>
</gene>
<name>A0A644XHJ4_9ZZZZ</name>
<dbReference type="EMBL" id="VSSQ01002482">
    <property type="protein sequence ID" value="MPM15675.1"/>
    <property type="molecule type" value="Genomic_DNA"/>
</dbReference>
<dbReference type="AlphaFoldDB" id="A0A644XHJ4"/>
<organism evidence="1">
    <name type="scientific">bioreactor metagenome</name>
    <dbReference type="NCBI Taxonomy" id="1076179"/>
    <lineage>
        <taxon>unclassified sequences</taxon>
        <taxon>metagenomes</taxon>
        <taxon>ecological metagenomes</taxon>
    </lineage>
</organism>